<comment type="caution">
    <text evidence="1">The sequence shown here is derived from an EMBL/GenBank/DDBJ whole genome shotgun (WGS) entry which is preliminary data.</text>
</comment>
<dbReference type="Proteomes" id="UP001066276">
    <property type="component" value="Chromosome 7"/>
</dbReference>
<reference evidence="1" key="1">
    <citation type="journal article" date="2022" name="bioRxiv">
        <title>Sequencing and chromosome-scale assembly of the giantPleurodeles waltlgenome.</title>
        <authorList>
            <person name="Brown T."/>
            <person name="Elewa A."/>
            <person name="Iarovenko S."/>
            <person name="Subramanian E."/>
            <person name="Araus A.J."/>
            <person name="Petzold A."/>
            <person name="Susuki M."/>
            <person name="Suzuki K.-i.T."/>
            <person name="Hayashi T."/>
            <person name="Toyoda A."/>
            <person name="Oliveira C."/>
            <person name="Osipova E."/>
            <person name="Leigh N.D."/>
            <person name="Simon A."/>
            <person name="Yun M.H."/>
        </authorList>
    </citation>
    <scope>NUCLEOTIDE SEQUENCE</scope>
    <source>
        <strain evidence="1">20211129_DDA</strain>
        <tissue evidence="1">Liver</tissue>
    </source>
</reference>
<sequence length="128" mass="14507">MCDEWSNPKAVAVCEDRGEMVDRILSLGEDDKVYRETELISSGEEEDSGGSGLGLDHTVENLPFVVIVDFDMLGASSVVRIRKPSFTNKHQAQKCQSLRQCRMDRFTADLWKQYVHAFITAFMCLEAR</sequence>
<proteinExistence type="predicted"/>
<gene>
    <name evidence="1" type="ORF">NDU88_006868</name>
</gene>
<organism evidence="1 2">
    <name type="scientific">Pleurodeles waltl</name>
    <name type="common">Iberian ribbed newt</name>
    <dbReference type="NCBI Taxonomy" id="8319"/>
    <lineage>
        <taxon>Eukaryota</taxon>
        <taxon>Metazoa</taxon>
        <taxon>Chordata</taxon>
        <taxon>Craniata</taxon>
        <taxon>Vertebrata</taxon>
        <taxon>Euteleostomi</taxon>
        <taxon>Amphibia</taxon>
        <taxon>Batrachia</taxon>
        <taxon>Caudata</taxon>
        <taxon>Salamandroidea</taxon>
        <taxon>Salamandridae</taxon>
        <taxon>Pleurodelinae</taxon>
        <taxon>Pleurodeles</taxon>
    </lineage>
</organism>
<name>A0AAV7PK38_PLEWA</name>
<dbReference type="AlphaFoldDB" id="A0AAV7PK38"/>
<evidence type="ECO:0000313" key="1">
    <source>
        <dbReference type="EMBL" id="KAJ1128490.1"/>
    </source>
</evidence>
<accession>A0AAV7PK38</accession>
<dbReference type="EMBL" id="JANPWB010000011">
    <property type="protein sequence ID" value="KAJ1128490.1"/>
    <property type="molecule type" value="Genomic_DNA"/>
</dbReference>
<keyword evidence="2" id="KW-1185">Reference proteome</keyword>
<evidence type="ECO:0000313" key="2">
    <source>
        <dbReference type="Proteomes" id="UP001066276"/>
    </source>
</evidence>
<protein>
    <submittedName>
        <fullName evidence="1">Uncharacterized protein</fullName>
    </submittedName>
</protein>